<dbReference type="InterPro" id="IPR029058">
    <property type="entry name" value="AB_hydrolase_fold"/>
</dbReference>
<dbReference type="PANTHER" id="PTHR42977:SF3">
    <property type="entry name" value="AB HYDROLASE-1 DOMAIN-CONTAINING PROTEIN"/>
    <property type="match status" value="1"/>
</dbReference>
<dbReference type="InterPro" id="IPR051340">
    <property type="entry name" value="Haloalkane_dehalogenase"/>
</dbReference>
<accession>J4U8E4</accession>
<organism evidence="4 5">
    <name type="scientific">Trichosporon asahii var. asahii (strain ATCC 90039 / CBS 2479 / JCM 2466 / KCTC 7840 / NBRC 103889/ NCYC 2677 / UAMH 7654)</name>
    <name type="common">Yeast</name>
    <dbReference type="NCBI Taxonomy" id="1186058"/>
    <lineage>
        <taxon>Eukaryota</taxon>
        <taxon>Fungi</taxon>
        <taxon>Dikarya</taxon>
        <taxon>Basidiomycota</taxon>
        <taxon>Agaricomycotina</taxon>
        <taxon>Tremellomycetes</taxon>
        <taxon>Trichosporonales</taxon>
        <taxon>Trichosporonaceae</taxon>
        <taxon>Trichosporon</taxon>
    </lineage>
</organism>
<dbReference type="GO" id="GO:0004301">
    <property type="term" value="F:epoxide hydrolase activity"/>
    <property type="evidence" value="ECO:0007669"/>
    <property type="project" value="TreeGrafter"/>
</dbReference>
<evidence type="ECO:0000313" key="4">
    <source>
        <dbReference type="EMBL" id="EJT46745.1"/>
    </source>
</evidence>
<evidence type="ECO:0000313" key="5">
    <source>
        <dbReference type="Proteomes" id="UP000002748"/>
    </source>
</evidence>
<gene>
    <name evidence="4" type="ORF">A1Q1_04710</name>
</gene>
<dbReference type="Proteomes" id="UP000002748">
    <property type="component" value="Unassembled WGS sequence"/>
</dbReference>
<keyword evidence="1 4" id="KW-0378">Hydrolase</keyword>
<sequence length="322" mass="36127">METSIRSGVYKSSSGRASTPQQTASDTSAMLTTTFHNQTLSNGVNVHYAESGHQDAPILLLLHGFPSTNLQFRNLIPLLAASYHIIAPDLPGFGHTVLPQGTVPSFDLMAETISQLVDALGICKFAVYVFDYGAPTLFRLALKRPELIAGIVTQNGNAYDEGLGADFWGGLQKWWAEGDEYGPMREVLFGAVGDIEWTKAQYYDGVPEENVKLVDPQMYTLDYLQHLADPAKRDTQMRIFWDYQNNVKLYPRFQEYLRTHQPPVLAVWGENDPCFVYPGALAYKRDVPKAEIELLPGGHFLLETHVREVAGLMRQFLGRLKW</sequence>
<evidence type="ECO:0000256" key="2">
    <source>
        <dbReference type="SAM" id="MobiDB-lite"/>
    </source>
</evidence>
<dbReference type="Gene3D" id="3.40.50.1820">
    <property type="entry name" value="alpha/beta hydrolase"/>
    <property type="match status" value="1"/>
</dbReference>
<name>J4U8E4_TRIAS</name>
<dbReference type="SUPFAM" id="SSF53474">
    <property type="entry name" value="alpha/beta-Hydrolases"/>
    <property type="match status" value="1"/>
</dbReference>
<dbReference type="HOGENOM" id="CLU_020336_35_0_1"/>
<dbReference type="KEGG" id="tasa:A1Q1_04710"/>
<dbReference type="RefSeq" id="XP_014178423.1">
    <property type="nucleotide sequence ID" value="XM_014322948.1"/>
</dbReference>
<protein>
    <submittedName>
        <fullName evidence="4">Hydrolase, putative</fullName>
    </submittedName>
</protein>
<dbReference type="VEuPathDB" id="FungiDB:A1Q1_04710"/>
<dbReference type="OrthoDB" id="6431331at2759"/>
<dbReference type="Pfam" id="PF00561">
    <property type="entry name" value="Abhydrolase_1"/>
    <property type="match status" value="1"/>
</dbReference>
<dbReference type="PANTHER" id="PTHR42977">
    <property type="entry name" value="HYDROLASE-RELATED"/>
    <property type="match status" value="1"/>
</dbReference>
<dbReference type="InterPro" id="IPR000073">
    <property type="entry name" value="AB_hydrolase_1"/>
</dbReference>
<dbReference type="GeneID" id="25988222"/>
<dbReference type="EMBL" id="ALBS01000280">
    <property type="protein sequence ID" value="EJT46745.1"/>
    <property type="molecule type" value="Genomic_DNA"/>
</dbReference>
<comment type="caution">
    <text evidence="4">The sequence shown here is derived from an EMBL/GenBank/DDBJ whole genome shotgun (WGS) entry which is preliminary data.</text>
</comment>
<evidence type="ECO:0000259" key="3">
    <source>
        <dbReference type="Pfam" id="PF00561"/>
    </source>
</evidence>
<feature type="domain" description="AB hydrolase-1" evidence="3">
    <location>
        <begin position="57"/>
        <end position="305"/>
    </location>
</feature>
<reference evidence="4 5" key="1">
    <citation type="journal article" date="2012" name="Eukaryot. Cell">
        <title>Draft genome sequence of CBS 2479, the standard type strain of Trichosporon asahii.</title>
        <authorList>
            <person name="Yang R.Y."/>
            <person name="Li H.T."/>
            <person name="Zhu H."/>
            <person name="Zhou G.P."/>
            <person name="Wang M."/>
            <person name="Wang L."/>
        </authorList>
    </citation>
    <scope>NUCLEOTIDE SEQUENCE [LARGE SCALE GENOMIC DNA]</scope>
    <source>
        <strain evidence="5">ATCC 90039 / CBS 2479 / JCM 2466 / KCTC 7840 / NCYC 2677 / UAMH 7654</strain>
    </source>
</reference>
<evidence type="ECO:0000256" key="1">
    <source>
        <dbReference type="ARBA" id="ARBA00022801"/>
    </source>
</evidence>
<dbReference type="AlphaFoldDB" id="J4U8E4"/>
<feature type="region of interest" description="Disordered" evidence="2">
    <location>
        <begin position="1"/>
        <end position="26"/>
    </location>
</feature>
<proteinExistence type="predicted"/>